<gene>
    <name evidence="1" type="ORF">HMPREF9460_01361</name>
</gene>
<keyword evidence="2" id="KW-1185">Reference proteome</keyword>
<organism evidence="1 2">
    <name type="scientific">Flavonifractor plautii 1_3_50AFAA</name>
    <dbReference type="NCBI Taxonomy" id="742738"/>
    <lineage>
        <taxon>Bacteria</taxon>
        <taxon>Bacillati</taxon>
        <taxon>Bacillota</taxon>
        <taxon>Clostridia</taxon>
        <taxon>Eubacteriales</taxon>
        <taxon>Oscillospiraceae</taxon>
        <taxon>Flavonifractor</taxon>
    </lineage>
</organism>
<evidence type="ECO:0000313" key="2">
    <source>
        <dbReference type="Proteomes" id="UP000029585"/>
    </source>
</evidence>
<dbReference type="HOGENOM" id="CLU_156553_0_0_9"/>
<protein>
    <submittedName>
        <fullName evidence="1">Uncharacterized protein</fullName>
    </submittedName>
</protein>
<evidence type="ECO:0000313" key="1">
    <source>
        <dbReference type="EMBL" id="KGF56159.1"/>
    </source>
</evidence>
<dbReference type="EMBL" id="ADLO01000047">
    <property type="protein sequence ID" value="KGF56159.1"/>
    <property type="molecule type" value="Genomic_DNA"/>
</dbReference>
<reference evidence="1 2" key="1">
    <citation type="submission" date="2011-08" db="EMBL/GenBank/DDBJ databases">
        <title>The Genome Sequence of Clostridium orbiscindens 1_3_50AFAA.</title>
        <authorList>
            <consortium name="The Broad Institute Genome Sequencing Platform"/>
            <person name="Earl A."/>
            <person name="Ward D."/>
            <person name="Feldgarden M."/>
            <person name="Gevers D."/>
            <person name="Daigneault M."/>
            <person name="Strauss J."/>
            <person name="Allen-Vercoe E."/>
            <person name="Young S.K."/>
            <person name="Zeng Q."/>
            <person name="Gargeya S."/>
            <person name="Fitzgerald M."/>
            <person name="Haas B."/>
            <person name="Abouelleil A."/>
            <person name="Alvarado L."/>
            <person name="Arachchi H.M."/>
            <person name="Berlin A."/>
            <person name="Brown A."/>
            <person name="Chapman S.B."/>
            <person name="Chen Z."/>
            <person name="Dunbar C."/>
            <person name="Freedman E."/>
            <person name="Gearin G."/>
            <person name="Gellesch M."/>
            <person name="Goldberg J."/>
            <person name="Griggs A."/>
            <person name="Gujja S."/>
            <person name="Heiman D."/>
            <person name="Howarth C."/>
            <person name="Larson L."/>
            <person name="Lui A."/>
            <person name="MacDonald P.J.P."/>
            <person name="Montmayeur A."/>
            <person name="Murphy C."/>
            <person name="Neiman D."/>
            <person name="Pearson M."/>
            <person name="Priest M."/>
            <person name="Roberts A."/>
            <person name="Saif S."/>
            <person name="Shea T."/>
            <person name="Shenoy N."/>
            <person name="Sisk P."/>
            <person name="Stolte C."/>
            <person name="Sykes S."/>
            <person name="Wortman J."/>
            <person name="Nusbaum C."/>
            <person name="Birren B."/>
        </authorList>
    </citation>
    <scope>NUCLEOTIDE SEQUENCE [LARGE SCALE GENOMIC DNA]</scope>
    <source>
        <strain evidence="1 2">1_3_50AFAA</strain>
    </source>
</reference>
<sequence>MSRPKYPWWGYVREILRRYPDYTTEAEAAAVTSAIAQTGQMPDGQRRLSVIGMVFFRKTHTLHGAALEASCSYATAKRWQQAFIREVACNFKCNSLIES</sequence>
<dbReference type="AlphaFoldDB" id="A0A096DF63"/>
<dbReference type="RefSeq" id="WP_044939995.1">
    <property type="nucleotide sequence ID" value="NZ_KN174162.1"/>
</dbReference>
<comment type="caution">
    <text evidence="1">The sequence shown here is derived from an EMBL/GenBank/DDBJ whole genome shotgun (WGS) entry which is preliminary data.</text>
</comment>
<name>A0A096DF63_FLAPL</name>
<accession>A0A096DF63</accession>
<proteinExistence type="predicted"/>
<dbReference type="Proteomes" id="UP000029585">
    <property type="component" value="Unassembled WGS sequence"/>
</dbReference>